<protein>
    <submittedName>
        <fullName evidence="3">Uncharacterized protein</fullName>
    </submittedName>
</protein>
<feature type="region of interest" description="Disordered" evidence="2">
    <location>
        <begin position="211"/>
        <end position="240"/>
    </location>
</feature>
<keyword evidence="4" id="KW-1185">Reference proteome</keyword>
<evidence type="ECO:0000256" key="2">
    <source>
        <dbReference type="SAM" id="MobiDB-lite"/>
    </source>
</evidence>
<dbReference type="EMBL" id="JBBJCI010000178">
    <property type="protein sequence ID" value="KAK7241566.1"/>
    <property type="molecule type" value="Genomic_DNA"/>
</dbReference>
<sequence length="240" mass="26764">MADEVAGASPRDEECDELKAEIDELREALAAKDAELDEAREARGWAAERAAPLPKPKGGVSLGKVDACEMELDMRMVQVLVDQALAASDQLEDAYVERGRAGGLRLRDDAVRFLAVVRRKLDEVQRKLDQVRSLPREVHAAHEFAKLAHNIMAELVHHNRVNLPWIKKRVAASEEAAKVQLSTTAIYDLWKIAKSFAARVDWVPNQEDLVYDPTNGGKKKTRKEAGLAKKAKKRAKKKEA</sequence>
<feature type="coiled-coil region" evidence="1">
    <location>
        <begin position="15"/>
        <end position="42"/>
    </location>
</feature>
<organism evidence="3 4">
    <name type="scientific">Aureococcus anophagefferens</name>
    <name type="common">Harmful bloom alga</name>
    <dbReference type="NCBI Taxonomy" id="44056"/>
    <lineage>
        <taxon>Eukaryota</taxon>
        <taxon>Sar</taxon>
        <taxon>Stramenopiles</taxon>
        <taxon>Ochrophyta</taxon>
        <taxon>Pelagophyceae</taxon>
        <taxon>Pelagomonadales</taxon>
        <taxon>Pelagomonadaceae</taxon>
        <taxon>Aureococcus</taxon>
    </lineage>
</organism>
<comment type="caution">
    <text evidence="3">The sequence shown here is derived from an EMBL/GenBank/DDBJ whole genome shotgun (WGS) entry which is preliminary data.</text>
</comment>
<accession>A0ABR1FZC9</accession>
<evidence type="ECO:0000313" key="3">
    <source>
        <dbReference type="EMBL" id="KAK7241566.1"/>
    </source>
</evidence>
<gene>
    <name evidence="3" type="ORF">SO694_0017008</name>
</gene>
<feature type="compositionally biased region" description="Basic residues" evidence="2">
    <location>
        <begin position="229"/>
        <end position="240"/>
    </location>
</feature>
<reference evidence="3 4" key="1">
    <citation type="submission" date="2024-03" db="EMBL/GenBank/DDBJ databases">
        <title>Aureococcus anophagefferens CCMP1851 and Kratosvirus quantuckense: Draft genome of a second virus-susceptible host strain in the model system.</title>
        <authorList>
            <person name="Chase E."/>
            <person name="Truchon A.R."/>
            <person name="Schepens W."/>
            <person name="Wilhelm S.W."/>
        </authorList>
    </citation>
    <scope>NUCLEOTIDE SEQUENCE [LARGE SCALE GENOMIC DNA]</scope>
    <source>
        <strain evidence="3 4">CCMP1851</strain>
    </source>
</reference>
<evidence type="ECO:0000256" key="1">
    <source>
        <dbReference type="SAM" id="Coils"/>
    </source>
</evidence>
<keyword evidence="1" id="KW-0175">Coiled coil</keyword>
<evidence type="ECO:0000313" key="4">
    <source>
        <dbReference type="Proteomes" id="UP001363151"/>
    </source>
</evidence>
<name>A0ABR1FZC9_AURAN</name>
<dbReference type="Proteomes" id="UP001363151">
    <property type="component" value="Unassembled WGS sequence"/>
</dbReference>
<proteinExistence type="predicted"/>